<protein>
    <submittedName>
        <fullName evidence="4">Nitronate monooxygenase</fullName>
    </submittedName>
</protein>
<evidence type="ECO:0000256" key="3">
    <source>
        <dbReference type="ARBA" id="ARBA00023002"/>
    </source>
</evidence>
<evidence type="ECO:0000313" key="4">
    <source>
        <dbReference type="EMBL" id="HIW96481.1"/>
    </source>
</evidence>
<gene>
    <name evidence="4" type="ORF">H9867_08410</name>
</gene>
<dbReference type="AlphaFoldDB" id="A0A9D1URM7"/>
<evidence type="ECO:0000256" key="1">
    <source>
        <dbReference type="ARBA" id="ARBA00022630"/>
    </source>
</evidence>
<organism evidence="4 5">
    <name type="scientific">Candidatus Corynebacterium gallistercoris</name>
    <dbReference type="NCBI Taxonomy" id="2838530"/>
    <lineage>
        <taxon>Bacteria</taxon>
        <taxon>Bacillati</taxon>
        <taxon>Actinomycetota</taxon>
        <taxon>Actinomycetes</taxon>
        <taxon>Mycobacteriales</taxon>
        <taxon>Corynebacteriaceae</taxon>
        <taxon>Corynebacterium</taxon>
    </lineage>
</organism>
<dbReference type="InterPro" id="IPR004136">
    <property type="entry name" value="NMO"/>
</dbReference>
<keyword evidence="3" id="KW-0560">Oxidoreductase</keyword>
<name>A0A9D1URM7_9CORY</name>
<dbReference type="GO" id="GO:0018580">
    <property type="term" value="F:nitronate monooxygenase activity"/>
    <property type="evidence" value="ECO:0007669"/>
    <property type="project" value="InterPro"/>
</dbReference>
<accession>A0A9D1URM7</accession>
<dbReference type="Gene3D" id="3.20.20.70">
    <property type="entry name" value="Aldolase class I"/>
    <property type="match status" value="1"/>
</dbReference>
<keyword evidence="2" id="KW-0288">FMN</keyword>
<comment type="caution">
    <text evidence="4">The sequence shown here is derived from an EMBL/GenBank/DDBJ whole genome shotgun (WGS) entry which is preliminary data.</text>
</comment>
<reference evidence="4" key="2">
    <citation type="submission" date="2021-04" db="EMBL/GenBank/DDBJ databases">
        <authorList>
            <person name="Gilroy R."/>
        </authorList>
    </citation>
    <scope>NUCLEOTIDE SEQUENCE</scope>
    <source>
        <strain evidence="4">4376</strain>
    </source>
</reference>
<dbReference type="EMBL" id="DXFZ01000102">
    <property type="protein sequence ID" value="HIW96481.1"/>
    <property type="molecule type" value="Genomic_DNA"/>
</dbReference>
<dbReference type="Proteomes" id="UP000824189">
    <property type="component" value="Unassembled WGS sequence"/>
</dbReference>
<dbReference type="SUPFAM" id="SSF51412">
    <property type="entry name" value="Inosine monophosphate dehydrogenase (IMPDH)"/>
    <property type="match status" value="1"/>
</dbReference>
<reference evidence="4" key="1">
    <citation type="journal article" date="2021" name="PeerJ">
        <title>Extensive microbial diversity within the chicken gut microbiome revealed by metagenomics and culture.</title>
        <authorList>
            <person name="Gilroy R."/>
            <person name="Ravi A."/>
            <person name="Getino M."/>
            <person name="Pursley I."/>
            <person name="Horton D.L."/>
            <person name="Alikhan N.F."/>
            <person name="Baker D."/>
            <person name="Gharbi K."/>
            <person name="Hall N."/>
            <person name="Watson M."/>
            <person name="Adriaenssens E.M."/>
            <person name="Foster-Nyarko E."/>
            <person name="Jarju S."/>
            <person name="Secka A."/>
            <person name="Antonio M."/>
            <person name="Oren A."/>
            <person name="Chaudhuri R.R."/>
            <person name="La Ragione R."/>
            <person name="Hildebrand F."/>
            <person name="Pallen M.J."/>
        </authorList>
    </citation>
    <scope>NUCLEOTIDE SEQUENCE</scope>
    <source>
        <strain evidence="4">4376</strain>
    </source>
</reference>
<dbReference type="CDD" id="cd04730">
    <property type="entry name" value="NPD_like"/>
    <property type="match status" value="1"/>
</dbReference>
<keyword evidence="4" id="KW-0503">Monooxygenase</keyword>
<sequence length="351" mass="35711">MNSAEDNAASSAAGSAAGSAAANAAANATTTIETRLTQLWGMEKPIIGAPMAGRAGGELAAAVSRAGGLGMFGVGAGTSAEWIRENAAVAAEAGVYGIGVIVWALEERPEQWEAVLEAKPTVVSLGFGDPAAYVASAHEAGISVVAPVNDISQLRQALAAEVDAICVQGADAGGHTGRHIGTMPLMQLVLDYIELNAPGIPVAVAGGIGTGRGVAACLAAGADAVWVGTALLGSPESVGSDALREAAVAAGSHQTVLTDVYDRAEQVAWDTEKWPTRTVRNAFVDVFAPLSAAGEVTDEELVAARSTGGDFADELKLHAGQGIGLLRGQVAAEEVVRKLHEDAVHYLYQRR</sequence>
<dbReference type="PANTHER" id="PTHR32332">
    <property type="entry name" value="2-NITROPROPANE DIOXYGENASE"/>
    <property type="match status" value="1"/>
</dbReference>
<evidence type="ECO:0000313" key="5">
    <source>
        <dbReference type="Proteomes" id="UP000824189"/>
    </source>
</evidence>
<dbReference type="InterPro" id="IPR013785">
    <property type="entry name" value="Aldolase_TIM"/>
</dbReference>
<proteinExistence type="predicted"/>
<keyword evidence="1" id="KW-0285">Flavoprotein</keyword>
<dbReference type="Pfam" id="PF03060">
    <property type="entry name" value="NMO"/>
    <property type="match status" value="1"/>
</dbReference>
<evidence type="ECO:0000256" key="2">
    <source>
        <dbReference type="ARBA" id="ARBA00022643"/>
    </source>
</evidence>